<evidence type="ECO:0000259" key="2">
    <source>
        <dbReference type="Pfam" id="PF00905"/>
    </source>
</evidence>
<evidence type="ECO:0000313" key="3">
    <source>
        <dbReference type="EMBL" id="SHN67061.1"/>
    </source>
</evidence>
<dbReference type="PANTHER" id="PTHR30627:SF2">
    <property type="entry name" value="PEPTIDOGLYCAN D,D-TRANSPEPTIDASE MRDA"/>
    <property type="match status" value="1"/>
</dbReference>
<dbReference type="Gene3D" id="3.90.1310.10">
    <property type="entry name" value="Penicillin-binding protein 2a (Domain 2)"/>
    <property type="match status" value="1"/>
</dbReference>
<dbReference type="Gene3D" id="3.40.710.10">
    <property type="entry name" value="DD-peptidase/beta-lactamase superfamily"/>
    <property type="match status" value="1"/>
</dbReference>
<dbReference type="SUPFAM" id="SSF56601">
    <property type="entry name" value="beta-lactamase/transpeptidase-like"/>
    <property type="match status" value="1"/>
</dbReference>
<dbReference type="GO" id="GO:0008658">
    <property type="term" value="F:penicillin binding"/>
    <property type="evidence" value="ECO:0007669"/>
    <property type="project" value="InterPro"/>
</dbReference>
<keyword evidence="1" id="KW-0812">Transmembrane</keyword>
<dbReference type="InterPro" id="IPR012338">
    <property type="entry name" value="Beta-lactam/transpept-like"/>
</dbReference>
<evidence type="ECO:0000256" key="1">
    <source>
        <dbReference type="SAM" id="Phobius"/>
    </source>
</evidence>
<keyword evidence="1" id="KW-1133">Transmembrane helix</keyword>
<dbReference type="GO" id="GO:0071972">
    <property type="term" value="F:peptidoglycan L,D-transpeptidase activity"/>
    <property type="evidence" value="ECO:0007669"/>
    <property type="project" value="TreeGrafter"/>
</dbReference>
<dbReference type="RefSeq" id="WP_245789649.1">
    <property type="nucleotide sequence ID" value="NZ_FRDJ01000011.1"/>
</dbReference>
<proteinExistence type="predicted"/>
<accession>A0A1M7T8N7</accession>
<dbReference type="EMBL" id="FRDJ01000011">
    <property type="protein sequence ID" value="SHN67061.1"/>
    <property type="molecule type" value="Genomic_DNA"/>
</dbReference>
<sequence>MSNRTSSVRAYIPFILFALMFVYVIYGLIKVQVIDQSKHKTFFNELMGRSTYTKGLRGTIYSSDGTKLAWSERVPTLSVKSYTADDEKALRKYIDDNQLAILKNTGNVEITWEQAFLLQSLGYNIVLKEVRKSYGFLYHLVGSVNKDGEGMSGLEYTYNEVLKGRLSVSYGIKSPGGGFEQGVIEGIGENGLDLETTINFQLQKYTYDLLTQLASPSVIIVSKVKTGDILAMVSYPAPEVDLNNLDPVTWDKLLNDPLNPLLNRAISSVYPPGSTFKVITAIAELLYGDIGSVNCGGIYYYRDSKGRITGKYKDWHLPGHGLVDLKKALRVSCNVYFYNAALDVGVDKIVEVAKAFYFDQKTGIKIPGEVAGTLPTPQWKEEALNEKWYPGDTILYGIGQGFLSVTPIQMLFLYNTIANKGLYVAPRLALNEEIQTKQVELKISEGQWDIIIDGLEQVTTVQGSAANGGTAASSFKGFPIVVAGKTGTAQTHSGSPHAWFIGFAPSRNPEYSVLVLIENGESGGHYAAPIARKVFDFMYQNGFFNKNNEEKKKGE</sequence>
<keyword evidence="4" id="KW-1185">Reference proteome</keyword>
<protein>
    <submittedName>
        <fullName evidence="3">Penicillin-binding protein 2</fullName>
    </submittedName>
</protein>
<feature type="domain" description="Penicillin-binding protein transpeptidase" evidence="2">
    <location>
        <begin position="219"/>
        <end position="535"/>
    </location>
</feature>
<evidence type="ECO:0000313" key="4">
    <source>
        <dbReference type="Proteomes" id="UP000184207"/>
    </source>
</evidence>
<organism evidence="3 4">
    <name type="scientific">Fervidobacterium gondwanense DSM 13020</name>
    <dbReference type="NCBI Taxonomy" id="1121883"/>
    <lineage>
        <taxon>Bacteria</taxon>
        <taxon>Thermotogati</taxon>
        <taxon>Thermotogota</taxon>
        <taxon>Thermotogae</taxon>
        <taxon>Thermotogales</taxon>
        <taxon>Fervidobacteriaceae</taxon>
        <taxon>Fervidobacterium</taxon>
    </lineage>
</organism>
<dbReference type="InterPro" id="IPR050515">
    <property type="entry name" value="Beta-lactam/transpept"/>
</dbReference>
<dbReference type="InterPro" id="IPR001460">
    <property type="entry name" value="PCN-bd_Tpept"/>
</dbReference>
<dbReference type="InterPro" id="IPR036138">
    <property type="entry name" value="PBP_dimer_sf"/>
</dbReference>
<dbReference type="GO" id="GO:0005886">
    <property type="term" value="C:plasma membrane"/>
    <property type="evidence" value="ECO:0007669"/>
    <property type="project" value="TreeGrafter"/>
</dbReference>
<feature type="transmembrane region" description="Helical" evidence="1">
    <location>
        <begin position="12"/>
        <end position="29"/>
    </location>
</feature>
<keyword evidence="1" id="KW-0472">Membrane</keyword>
<dbReference type="GO" id="GO:0071555">
    <property type="term" value="P:cell wall organization"/>
    <property type="evidence" value="ECO:0007669"/>
    <property type="project" value="TreeGrafter"/>
</dbReference>
<dbReference type="STRING" id="1121883.SAMN02745226_01715"/>
<reference evidence="4" key="1">
    <citation type="submission" date="2016-12" db="EMBL/GenBank/DDBJ databases">
        <authorList>
            <person name="Varghese N."/>
            <person name="Submissions S."/>
        </authorList>
    </citation>
    <scope>NUCLEOTIDE SEQUENCE [LARGE SCALE GENOMIC DNA]</scope>
    <source>
        <strain evidence="4">DSM 13020</strain>
    </source>
</reference>
<gene>
    <name evidence="3" type="ORF">SAMN02745226_01715</name>
</gene>
<dbReference type="Proteomes" id="UP000184207">
    <property type="component" value="Unassembled WGS sequence"/>
</dbReference>
<dbReference type="SUPFAM" id="SSF56519">
    <property type="entry name" value="Penicillin binding protein dimerisation domain"/>
    <property type="match status" value="1"/>
</dbReference>
<dbReference type="PANTHER" id="PTHR30627">
    <property type="entry name" value="PEPTIDOGLYCAN D,D-TRANSPEPTIDASE"/>
    <property type="match status" value="1"/>
</dbReference>
<dbReference type="AlphaFoldDB" id="A0A1M7T8N7"/>
<name>A0A1M7T8N7_FERGO</name>
<dbReference type="Pfam" id="PF00905">
    <property type="entry name" value="Transpeptidase"/>
    <property type="match status" value="1"/>
</dbReference>